<feature type="compositionally biased region" description="Polar residues" evidence="3">
    <location>
        <begin position="397"/>
        <end position="415"/>
    </location>
</feature>
<accession>A0A6F9DRM3</accession>
<dbReference type="GO" id="GO:0031122">
    <property type="term" value="P:cytoplasmic microtubule organization"/>
    <property type="evidence" value="ECO:0007669"/>
    <property type="project" value="TreeGrafter"/>
</dbReference>
<dbReference type="AlphaFoldDB" id="A0A6F9DRM3"/>
<dbReference type="InterPro" id="IPR026179">
    <property type="entry name" value="Slain"/>
</dbReference>
<feature type="region of interest" description="Disordered" evidence="3">
    <location>
        <begin position="32"/>
        <end position="59"/>
    </location>
</feature>
<evidence type="ECO:0000256" key="2">
    <source>
        <dbReference type="ARBA" id="ARBA00023054"/>
    </source>
</evidence>
<gene>
    <name evidence="4" type="primary">Slain1</name>
</gene>
<dbReference type="GO" id="GO:0007020">
    <property type="term" value="P:microtubule nucleation"/>
    <property type="evidence" value="ECO:0007669"/>
    <property type="project" value="TreeGrafter"/>
</dbReference>
<evidence type="ECO:0000256" key="1">
    <source>
        <dbReference type="ARBA" id="ARBA00006652"/>
    </source>
</evidence>
<feature type="compositionally biased region" description="Polar residues" evidence="3">
    <location>
        <begin position="328"/>
        <end position="360"/>
    </location>
</feature>
<feature type="region of interest" description="Disordered" evidence="3">
    <location>
        <begin position="188"/>
        <end position="468"/>
    </location>
</feature>
<dbReference type="GO" id="GO:0031116">
    <property type="term" value="P:positive regulation of microtubule polymerization"/>
    <property type="evidence" value="ECO:0007669"/>
    <property type="project" value="TreeGrafter"/>
</dbReference>
<proteinExistence type="evidence at transcript level"/>
<feature type="compositionally biased region" description="Low complexity" evidence="3">
    <location>
        <begin position="313"/>
        <end position="327"/>
    </location>
</feature>
<dbReference type="EMBL" id="LR790230">
    <property type="protein sequence ID" value="CAB3266092.1"/>
    <property type="molecule type" value="mRNA"/>
</dbReference>
<sequence>MENGLTSSNGTDGAPDDVEVQKLKDLVKKLEKQNEHLRNRTGRLSSNASKFSKPANVAAGDAVQNQTSVTDVDDVPLFEDNDDLLTSVCTDDESSWLFMSPVVKSKSCDFFDNAGKKQSPQDWLTDELEHPKTPQLAAAKKNILSKLEGSLDIDMPDISYLQKSIEQKLSFADEYKYEDATDVQVTARLQQDELRKGSPSYPRENSFDASPVSHRPKHGSVEDETEWNSSSSGSPHHTHHLPVPSQTMTTAHGLYPSACVDEEQNTLRRPRTPTRMERSHNVHVERRGSSPRARSPAQKPAVRNNVRRSLPDPTRTQTPTSTRTNSNLVTNSLPGDFSPNNSRTAALSNDHTTPSPNQPLIKSALSAPPSRLSKLATKSNLPSSLRGRSIPAPRSKSPMTSQQPARRSLPRPSQTSTSMKYMQSSGSSSKLNTTHTPSPKLTPLANSSPNPAQNTPPADIWADDDEVY</sequence>
<name>A0A6F9DRM3_9ASCI</name>
<feature type="compositionally biased region" description="Basic and acidic residues" evidence="3">
    <location>
        <begin position="274"/>
        <end position="288"/>
    </location>
</feature>
<evidence type="ECO:0000313" key="4">
    <source>
        <dbReference type="EMBL" id="CAB3266092.1"/>
    </source>
</evidence>
<feature type="compositionally biased region" description="Low complexity" evidence="3">
    <location>
        <begin position="416"/>
        <end position="430"/>
    </location>
</feature>
<dbReference type="GO" id="GO:0035371">
    <property type="term" value="C:microtubule plus-end"/>
    <property type="evidence" value="ECO:0007669"/>
    <property type="project" value="TreeGrafter"/>
</dbReference>
<feature type="compositionally biased region" description="Polar residues" evidence="3">
    <location>
        <begin position="431"/>
        <end position="456"/>
    </location>
</feature>
<dbReference type="PANTHER" id="PTHR22406:SF7">
    <property type="entry name" value="NASCENT POLYPEPTIDE-ASSOCIATED COMPLEX SUBUNIT ALPHA, MUSCLE-SPECIFIC FORM"/>
    <property type="match status" value="1"/>
</dbReference>
<dbReference type="PANTHER" id="PTHR22406">
    <property type="entry name" value="NASCENT POLYPEPTIDE-ASSOCIATED COMPLEX SUBUNIT ALPHA, MUSCLE-SPECIFIC FORM"/>
    <property type="match status" value="1"/>
</dbReference>
<keyword evidence="2" id="KW-0175">Coiled coil</keyword>
<organism evidence="4">
    <name type="scientific">Phallusia mammillata</name>
    <dbReference type="NCBI Taxonomy" id="59560"/>
    <lineage>
        <taxon>Eukaryota</taxon>
        <taxon>Metazoa</taxon>
        <taxon>Chordata</taxon>
        <taxon>Tunicata</taxon>
        <taxon>Ascidiacea</taxon>
        <taxon>Phlebobranchia</taxon>
        <taxon>Ascidiidae</taxon>
        <taxon>Phallusia</taxon>
    </lineage>
</organism>
<comment type="similarity">
    <text evidence="1">Belongs to the SLAIN motif-containing family.</text>
</comment>
<protein>
    <submittedName>
        <fullName evidence="4">SLAIN motif-containing protein 1-like</fullName>
    </submittedName>
</protein>
<evidence type="ECO:0000256" key="3">
    <source>
        <dbReference type="SAM" id="MobiDB-lite"/>
    </source>
</evidence>
<reference evidence="4" key="1">
    <citation type="submission" date="2020-04" db="EMBL/GenBank/DDBJ databases">
        <authorList>
            <person name="Neveu A P."/>
        </authorList>
    </citation>
    <scope>NUCLEOTIDE SEQUENCE</scope>
    <source>
        <tissue evidence="4">Whole embryo</tissue>
    </source>
</reference>